<evidence type="ECO:0000313" key="2">
    <source>
        <dbReference type="Proteomes" id="UP001396898"/>
    </source>
</evidence>
<accession>A0ABR1RL57</accession>
<evidence type="ECO:0000313" key="1">
    <source>
        <dbReference type="EMBL" id="KAK8015517.1"/>
    </source>
</evidence>
<sequence>MGRKIFLELVRDRGGEALDLSEDAEDADDLVLLRRLRGPSKRSPKYCGCEGPGVATIRSIFA</sequence>
<name>A0ABR1RL57_9PEZI</name>
<gene>
    <name evidence="1" type="ORF">PG991_008405</name>
</gene>
<keyword evidence="2" id="KW-1185">Reference proteome</keyword>
<dbReference type="Proteomes" id="UP001396898">
    <property type="component" value="Unassembled WGS sequence"/>
</dbReference>
<protein>
    <submittedName>
        <fullName evidence="1">Uncharacterized protein</fullName>
    </submittedName>
</protein>
<dbReference type="EMBL" id="JAQQWI010000012">
    <property type="protein sequence ID" value="KAK8015517.1"/>
    <property type="molecule type" value="Genomic_DNA"/>
</dbReference>
<proteinExistence type="predicted"/>
<reference evidence="1 2" key="1">
    <citation type="submission" date="2023-01" db="EMBL/GenBank/DDBJ databases">
        <title>Analysis of 21 Apiospora genomes using comparative genomics revels a genus with tremendous synthesis potential of carbohydrate active enzymes and secondary metabolites.</title>
        <authorList>
            <person name="Sorensen T."/>
        </authorList>
    </citation>
    <scope>NUCLEOTIDE SEQUENCE [LARGE SCALE GENOMIC DNA]</scope>
    <source>
        <strain evidence="1 2">CBS 20057</strain>
    </source>
</reference>
<organism evidence="1 2">
    <name type="scientific">Apiospora marii</name>
    <dbReference type="NCBI Taxonomy" id="335849"/>
    <lineage>
        <taxon>Eukaryota</taxon>
        <taxon>Fungi</taxon>
        <taxon>Dikarya</taxon>
        <taxon>Ascomycota</taxon>
        <taxon>Pezizomycotina</taxon>
        <taxon>Sordariomycetes</taxon>
        <taxon>Xylariomycetidae</taxon>
        <taxon>Amphisphaeriales</taxon>
        <taxon>Apiosporaceae</taxon>
        <taxon>Apiospora</taxon>
    </lineage>
</organism>
<comment type="caution">
    <text evidence="1">The sequence shown here is derived from an EMBL/GenBank/DDBJ whole genome shotgun (WGS) entry which is preliminary data.</text>
</comment>